<dbReference type="AlphaFoldDB" id="A0A7J8B6Y3"/>
<gene>
    <name evidence="1" type="ORF">HJG59_010733</name>
</gene>
<keyword evidence="2" id="KW-1185">Reference proteome</keyword>
<name>A0A7J8B6Y3_MOLMO</name>
<protein>
    <submittedName>
        <fullName evidence="1">Uncharacterized protein</fullName>
    </submittedName>
</protein>
<dbReference type="InParanoid" id="A0A7J8B6Y3"/>
<dbReference type="Proteomes" id="UP000550707">
    <property type="component" value="Unassembled WGS sequence"/>
</dbReference>
<evidence type="ECO:0000313" key="2">
    <source>
        <dbReference type="Proteomes" id="UP000550707"/>
    </source>
</evidence>
<reference evidence="1 2" key="1">
    <citation type="journal article" date="2020" name="Nature">
        <title>Six reference-quality genomes reveal evolution of bat adaptations.</title>
        <authorList>
            <person name="Jebb D."/>
            <person name="Huang Z."/>
            <person name="Pippel M."/>
            <person name="Hughes G.M."/>
            <person name="Lavrichenko K."/>
            <person name="Devanna P."/>
            <person name="Winkler S."/>
            <person name="Jermiin L.S."/>
            <person name="Skirmuntt E.C."/>
            <person name="Katzourakis A."/>
            <person name="Burkitt-Gray L."/>
            <person name="Ray D.A."/>
            <person name="Sullivan K.A.M."/>
            <person name="Roscito J.G."/>
            <person name="Kirilenko B.M."/>
            <person name="Davalos L.M."/>
            <person name="Corthals A.P."/>
            <person name="Power M.L."/>
            <person name="Jones G."/>
            <person name="Ransome R.D."/>
            <person name="Dechmann D.K.N."/>
            <person name="Locatelli A.G."/>
            <person name="Puechmaille S.J."/>
            <person name="Fedrigo O."/>
            <person name="Jarvis E.D."/>
            <person name="Hiller M."/>
            <person name="Vernes S.C."/>
            <person name="Myers E.W."/>
            <person name="Teeling E.C."/>
        </authorList>
    </citation>
    <scope>NUCLEOTIDE SEQUENCE [LARGE SCALE GENOMIC DNA]</scope>
    <source>
        <strain evidence="1">MMolMol1</strain>
        <tissue evidence="1">Muscle</tissue>
    </source>
</reference>
<evidence type="ECO:0000313" key="1">
    <source>
        <dbReference type="EMBL" id="KAF6394577.1"/>
    </source>
</evidence>
<comment type="caution">
    <text evidence="1">The sequence shown here is derived from an EMBL/GenBank/DDBJ whole genome shotgun (WGS) entry which is preliminary data.</text>
</comment>
<dbReference type="EMBL" id="JACASF010000048">
    <property type="protein sequence ID" value="KAF6394577.1"/>
    <property type="molecule type" value="Genomic_DNA"/>
</dbReference>
<accession>A0A7J8B6Y3</accession>
<sequence length="158" mass="18469">MKKRSKKSRKGGNDTILIKGDMIMYIKKHKNAFKILLSLINQFGKVARYKINLKNSRAFLYTNNKFTEREILFTIQAKKSKNPGINLTKELKDLFAANYRSLKKEIQKDIKKRKHIPCSCIGRINIKMSIPHKAMCRFNAISITIPMTYFTELEQILQ</sequence>
<dbReference type="PANTHER" id="PTHR19446">
    <property type="entry name" value="REVERSE TRANSCRIPTASES"/>
    <property type="match status" value="1"/>
</dbReference>
<proteinExistence type="predicted"/>
<organism evidence="1 2">
    <name type="scientific">Molossus molossus</name>
    <name type="common">Pallas' mastiff bat</name>
    <name type="synonym">Vespertilio molossus</name>
    <dbReference type="NCBI Taxonomy" id="27622"/>
    <lineage>
        <taxon>Eukaryota</taxon>
        <taxon>Metazoa</taxon>
        <taxon>Chordata</taxon>
        <taxon>Craniata</taxon>
        <taxon>Vertebrata</taxon>
        <taxon>Euteleostomi</taxon>
        <taxon>Mammalia</taxon>
        <taxon>Eutheria</taxon>
        <taxon>Laurasiatheria</taxon>
        <taxon>Chiroptera</taxon>
        <taxon>Yangochiroptera</taxon>
        <taxon>Molossidae</taxon>
        <taxon>Molossus</taxon>
    </lineage>
</organism>